<proteinExistence type="predicted"/>
<dbReference type="EMBL" id="RJVU01016178">
    <property type="protein sequence ID" value="ROL52401.1"/>
    <property type="molecule type" value="Genomic_DNA"/>
</dbReference>
<dbReference type="AlphaFoldDB" id="A0A3N0Z290"/>
<organism evidence="2 3">
    <name type="scientific">Anabarilius grahami</name>
    <name type="common">Kanglang fish</name>
    <name type="synonym">Barilius grahami</name>
    <dbReference type="NCBI Taxonomy" id="495550"/>
    <lineage>
        <taxon>Eukaryota</taxon>
        <taxon>Metazoa</taxon>
        <taxon>Chordata</taxon>
        <taxon>Craniata</taxon>
        <taxon>Vertebrata</taxon>
        <taxon>Euteleostomi</taxon>
        <taxon>Actinopterygii</taxon>
        <taxon>Neopterygii</taxon>
        <taxon>Teleostei</taxon>
        <taxon>Ostariophysi</taxon>
        <taxon>Cypriniformes</taxon>
        <taxon>Xenocyprididae</taxon>
        <taxon>Xenocypridinae</taxon>
        <taxon>Xenocypridinae incertae sedis</taxon>
        <taxon>Anabarilius</taxon>
    </lineage>
</organism>
<keyword evidence="3" id="KW-1185">Reference proteome</keyword>
<feature type="compositionally biased region" description="Pro residues" evidence="1">
    <location>
        <begin position="64"/>
        <end position="74"/>
    </location>
</feature>
<feature type="compositionally biased region" description="Polar residues" evidence="1">
    <location>
        <begin position="159"/>
        <end position="177"/>
    </location>
</feature>
<evidence type="ECO:0000256" key="1">
    <source>
        <dbReference type="SAM" id="MobiDB-lite"/>
    </source>
</evidence>
<name>A0A3N0Z290_ANAGA</name>
<comment type="caution">
    <text evidence="2">The sequence shown here is derived from an EMBL/GenBank/DDBJ whole genome shotgun (WGS) entry which is preliminary data.</text>
</comment>
<protein>
    <submittedName>
        <fullName evidence="2">Uncharacterized protein</fullName>
    </submittedName>
</protein>
<feature type="region of interest" description="Disordered" evidence="1">
    <location>
        <begin position="37"/>
        <end position="184"/>
    </location>
</feature>
<feature type="compositionally biased region" description="Low complexity" evidence="1">
    <location>
        <begin position="119"/>
        <end position="156"/>
    </location>
</feature>
<sequence>MTTGRFCSGLSTTFYNQKQEEACCTISVHIPAIPALNPPVNINKPELKPTLTTDPEPTADTDPEPVPTTKPPPEATSFQVFDLATQSDQVYEPVHTSIPVPKSSLSSPSSLPVRHDSKSSSSPLILPSTKFPSSPMVSTSLSLPPLPSKPSSLLVSAQLVPSGSTAPPPLTQCSYSASGLPVPS</sequence>
<gene>
    <name evidence="2" type="ORF">DPX16_6630</name>
</gene>
<evidence type="ECO:0000313" key="3">
    <source>
        <dbReference type="Proteomes" id="UP000281406"/>
    </source>
</evidence>
<reference evidence="2 3" key="1">
    <citation type="submission" date="2018-10" db="EMBL/GenBank/DDBJ databases">
        <title>Genome assembly for a Yunnan-Guizhou Plateau 3E fish, Anabarilius grahami (Regan), and its evolutionary and genetic applications.</title>
        <authorList>
            <person name="Jiang W."/>
        </authorList>
    </citation>
    <scope>NUCLEOTIDE SEQUENCE [LARGE SCALE GENOMIC DNA]</scope>
    <source>
        <strain evidence="2">AG-KIZ</strain>
        <tissue evidence="2">Muscle</tissue>
    </source>
</reference>
<evidence type="ECO:0000313" key="2">
    <source>
        <dbReference type="EMBL" id="ROL52401.1"/>
    </source>
</evidence>
<feature type="compositionally biased region" description="Low complexity" evidence="1">
    <location>
        <begin position="97"/>
        <end position="112"/>
    </location>
</feature>
<dbReference type="Proteomes" id="UP000281406">
    <property type="component" value="Unassembled WGS sequence"/>
</dbReference>
<accession>A0A3N0Z290</accession>